<dbReference type="SMART" id="SM00388">
    <property type="entry name" value="HisKA"/>
    <property type="match status" value="1"/>
</dbReference>
<comment type="caution">
    <text evidence="11">The sequence shown here is derived from an EMBL/GenBank/DDBJ whole genome shotgun (WGS) entry which is preliminary data.</text>
</comment>
<dbReference type="Pfam" id="PF02518">
    <property type="entry name" value="HATPase_c"/>
    <property type="match status" value="1"/>
</dbReference>
<dbReference type="SMART" id="SM00448">
    <property type="entry name" value="REC"/>
    <property type="match status" value="1"/>
</dbReference>
<dbReference type="Pfam" id="PF00512">
    <property type="entry name" value="HisKA"/>
    <property type="match status" value="1"/>
</dbReference>
<feature type="compositionally biased region" description="Pro residues" evidence="7">
    <location>
        <begin position="633"/>
        <end position="642"/>
    </location>
</feature>
<feature type="modified residue" description="4-aspartylphosphate" evidence="6">
    <location>
        <position position="710"/>
    </location>
</feature>
<dbReference type="EC" id="2.7.13.3" evidence="2"/>
<reference evidence="11 12" key="1">
    <citation type="submission" date="2022-06" db="EMBL/GenBank/DDBJ databases">
        <title>Ideonella sp. NS12-5 Genome sequencing and assembly.</title>
        <authorList>
            <person name="Jung Y."/>
        </authorList>
    </citation>
    <scope>NUCLEOTIDE SEQUENCE [LARGE SCALE GENOMIC DNA]</scope>
    <source>
        <strain evidence="11 12">NS12-5</strain>
    </source>
</reference>
<feature type="domain" description="PAS" evidence="10">
    <location>
        <begin position="266"/>
        <end position="336"/>
    </location>
</feature>
<dbReference type="Proteomes" id="UP001204851">
    <property type="component" value="Unassembled WGS sequence"/>
</dbReference>
<accession>A0ABT1BN83</accession>
<evidence type="ECO:0000256" key="7">
    <source>
        <dbReference type="SAM" id="MobiDB-lite"/>
    </source>
</evidence>
<dbReference type="InterPro" id="IPR001789">
    <property type="entry name" value="Sig_transdc_resp-reg_receiver"/>
</dbReference>
<evidence type="ECO:0000259" key="8">
    <source>
        <dbReference type="PROSITE" id="PS50109"/>
    </source>
</evidence>
<dbReference type="Gene3D" id="3.30.565.10">
    <property type="entry name" value="Histidine kinase-like ATPase, C-terminal domain"/>
    <property type="match status" value="1"/>
</dbReference>
<keyword evidence="3 6" id="KW-0597">Phosphoprotein</keyword>
<dbReference type="InterPro" id="IPR000014">
    <property type="entry name" value="PAS"/>
</dbReference>
<protein>
    <recommendedName>
        <fullName evidence="2">histidine kinase</fullName>
        <ecNumber evidence="2">2.7.13.3</ecNumber>
    </recommendedName>
</protein>
<dbReference type="InterPro" id="IPR003661">
    <property type="entry name" value="HisK_dim/P_dom"/>
</dbReference>
<dbReference type="Gene3D" id="3.40.50.2300">
    <property type="match status" value="1"/>
</dbReference>
<gene>
    <name evidence="11" type="ORF">M0L44_13185</name>
</gene>
<evidence type="ECO:0000256" key="4">
    <source>
        <dbReference type="ARBA" id="ARBA00022679"/>
    </source>
</evidence>
<dbReference type="Gene3D" id="1.10.287.130">
    <property type="match status" value="1"/>
</dbReference>
<feature type="domain" description="Response regulatory" evidence="9">
    <location>
        <begin position="660"/>
        <end position="777"/>
    </location>
</feature>
<evidence type="ECO:0000259" key="10">
    <source>
        <dbReference type="PROSITE" id="PS50112"/>
    </source>
</evidence>
<dbReference type="InterPro" id="IPR013767">
    <property type="entry name" value="PAS_fold"/>
</dbReference>
<evidence type="ECO:0000313" key="11">
    <source>
        <dbReference type="EMBL" id="MCO5977656.1"/>
    </source>
</evidence>
<keyword evidence="12" id="KW-1185">Reference proteome</keyword>
<dbReference type="SMART" id="SM00387">
    <property type="entry name" value="HATPase_c"/>
    <property type="match status" value="1"/>
</dbReference>
<evidence type="ECO:0000256" key="6">
    <source>
        <dbReference type="PROSITE-ProRule" id="PRU00169"/>
    </source>
</evidence>
<dbReference type="PANTHER" id="PTHR43047:SF72">
    <property type="entry name" value="OSMOSENSING HISTIDINE PROTEIN KINASE SLN1"/>
    <property type="match status" value="1"/>
</dbReference>
<dbReference type="CDD" id="cd00130">
    <property type="entry name" value="PAS"/>
    <property type="match status" value="2"/>
</dbReference>
<feature type="domain" description="PAS" evidence="10">
    <location>
        <begin position="30"/>
        <end position="66"/>
    </location>
</feature>
<dbReference type="Gene3D" id="3.30.450.20">
    <property type="entry name" value="PAS domain"/>
    <property type="match status" value="3"/>
</dbReference>
<dbReference type="PANTHER" id="PTHR43047">
    <property type="entry name" value="TWO-COMPONENT HISTIDINE PROTEIN KINASE"/>
    <property type="match status" value="1"/>
</dbReference>
<dbReference type="SUPFAM" id="SSF47384">
    <property type="entry name" value="Homodimeric domain of signal transducing histidine kinase"/>
    <property type="match status" value="1"/>
</dbReference>
<evidence type="ECO:0000313" key="12">
    <source>
        <dbReference type="Proteomes" id="UP001204851"/>
    </source>
</evidence>
<dbReference type="InterPro" id="IPR005467">
    <property type="entry name" value="His_kinase_dom"/>
</dbReference>
<dbReference type="Pfam" id="PF00989">
    <property type="entry name" value="PAS"/>
    <property type="match status" value="2"/>
</dbReference>
<dbReference type="Pfam" id="PF00072">
    <property type="entry name" value="Response_reg"/>
    <property type="match status" value="1"/>
</dbReference>
<dbReference type="PRINTS" id="PR00344">
    <property type="entry name" value="BCTRLSENSOR"/>
</dbReference>
<keyword evidence="5" id="KW-0418">Kinase</keyword>
<dbReference type="SUPFAM" id="SSF55874">
    <property type="entry name" value="ATPase domain of HSP90 chaperone/DNA topoisomerase II/histidine kinase"/>
    <property type="match status" value="1"/>
</dbReference>
<dbReference type="InterPro" id="IPR036097">
    <property type="entry name" value="HisK_dim/P_sf"/>
</dbReference>
<proteinExistence type="predicted"/>
<dbReference type="PROSITE" id="PS50110">
    <property type="entry name" value="RESPONSE_REGULATORY"/>
    <property type="match status" value="1"/>
</dbReference>
<dbReference type="PROSITE" id="PS50112">
    <property type="entry name" value="PAS"/>
    <property type="match status" value="2"/>
</dbReference>
<evidence type="ECO:0000256" key="5">
    <source>
        <dbReference type="ARBA" id="ARBA00022777"/>
    </source>
</evidence>
<dbReference type="RefSeq" id="WP_252770156.1">
    <property type="nucleotide sequence ID" value="NZ_JAMXMC010000007.1"/>
</dbReference>
<dbReference type="SUPFAM" id="SSF52172">
    <property type="entry name" value="CheY-like"/>
    <property type="match status" value="1"/>
</dbReference>
<sequence>MSLPSACPCPTPAPAPTEAVLPDDACIAKDSQGRIERWSPAAEALFGYAEHEALGQGAELLLPESHRHESLWIAHRLAQGENILHLYTRRRHKSGHLLPVSLTARARRTADGQLAGIDKRYRRLGDECAIVRQLTLEASDFARLFARTPMPMCITRMTDGTVLAINTSFQSFMAREESALLGRRTLELGLWRSAGERSALLERLHREGRVHNAPLVVTLGREGGPQDAREVLANIEPVTLGGQPCLYVLLNDISGWRQAERQLLRRDQEFADLVNNASDAIVSIDAHQRICLFNRAAEQMFQVNAEEALGQTLDRFIPGEWRNRHAALVQQFIDSGAEARRMGSGRLIHGCRADGSVFPIEASISRVGQGDSLRLTVVARDVSQAKAAEQDHLARIAAESANQAKTAFLSRMSHELRTPLNAVLGFTQLLLSGRQDPLSSTQVRQVELVQQAGWHLLALINDVLDLSRIENGQLRVEARAIDPAHCLQEALALAAPQAQASGIGLEGPPPDANLPVILADPLRLRQVLLNLLSNAIKYNRPHGEVKLQARRLDDGRLQVQVCDNGLGLTADQLQHLYEPFNRLGRERSHTEGTGIGLVLSRELMRLMGGELQLHSAPGQGTRVDLWLPTAPEGTPPAPPAAAPAPDAAAGTTADADWGGRVLYIEDNPVNQLLMQQLLARCPTVSLQCVDTGTAGLQAVAEQNPDLVLLDMQLPDMSGLEWLQRQAPAIAEGRLRVIAVSASAMSGDVAAARAGGAVDYWTKPLRLDQVVHDLAGWLREPAGPAN</sequence>
<organism evidence="11 12">
    <name type="scientific">Ideonella oryzae</name>
    <dbReference type="NCBI Taxonomy" id="2937441"/>
    <lineage>
        <taxon>Bacteria</taxon>
        <taxon>Pseudomonadati</taxon>
        <taxon>Pseudomonadota</taxon>
        <taxon>Betaproteobacteria</taxon>
        <taxon>Burkholderiales</taxon>
        <taxon>Sphaerotilaceae</taxon>
        <taxon>Ideonella</taxon>
    </lineage>
</organism>
<dbReference type="CDD" id="cd17546">
    <property type="entry name" value="REC_hyHK_CKI1_RcsC-like"/>
    <property type="match status" value="1"/>
</dbReference>
<dbReference type="PROSITE" id="PS50109">
    <property type="entry name" value="HIS_KIN"/>
    <property type="match status" value="1"/>
</dbReference>
<dbReference type="InterPro" id="IPR003594">
    <property type="entry name" value="HATPase_dom"/>
</dbReference>
<dbReference type="NCBIfam" id="TIGR00229">
    <property type="entry name" value="sensory_box"/>
    <property type="match status" value="2"/>
</dbReference>
<keyword evidence="4" id="KW-0808">Transferase</keyword>
<name>A0ABT1BN83_9BURK</name>
<dbReference type="InterPro" id="IPR035965">
    <property type="entry name" value="PAS-like_dom_sf"/>
</dbReference>
<feature type="region of interest" description="Disordered" evidence="7">
    <location>
        <begin position="629"/>
        <end position="651"/>
    </location>
</feature>
<dbReference type="SMART" id="SM00091">
    <property type="entry name" value="PAS"/>
    <property type="match status" value="3"/>
</dbReference>
<dbReference type="CDD" id="cd00082">
    <property type="entry name" value="HisKA"/>
    <property type="match status" value="1"/>
</dbReference>
<evidence type="ECO:0000259" key="9">
    <source>
        <dbReference type="PROSITE" id="PS50110"/>
    </source>
</evidence>
<dbReference type="InterPro" id="IPR011006">
    <property type="entry name" value="CheY-like_superfamily"/>
</dbReference>
<dbReference type="SUPFAM" id="SSF55785">
    <property type="entry name" value="PYP-like sensor domain (PAS domain)"/>
    <property type="match status" value="3"/>
</dbReference>
<evidence type="ECO:0000256" key="3">
    <source>
        <dbReference type="ARBA" id="ARBA00022553"/>
    </source>
</evidence>
<feature type="domain" description="Histidine kinase" evidence="8">
    <location>
        <begin position="411"/>
        <end position="631"/>
    </location>
</feature>
<dbReference type="InterPro" id="IPR004358">
    <property type="entry name" value="Sig_transdc_His_kin-like_C"/>
</dbReference>
<evidence type="ECO:0000256" key="1">
    <source>
        <dbReference type="ARBA" id="ARBA00000085"/>
    </source>
</evidence>
<comment type="catalytic activity">
    <reaction evidence="1">
        <text>ATP + protein L-histidine = ADP + protein N-phospho-L-histidine.</text>
        <dbReference type="EC" id="2.7.13.3"/>
    </reaction>
</comment>
<evidence type="ECO:0000256" key="2">
    <source>
        <dbReference type="ARBA" id="ARBA00012438"/>
    </source>
</evidence>
<dbReference type="EMBL" id="JAMXMC010000007">
    <property type="protein sequence ID" value="MCO5977656.1"/>
    <property type="molecule type" value="Genomic_DNA"/>
</dbReference>
<dbReference type="InterPro" id="IPR036890">
    <property type="entry name" value="HATPase_C_sf"/>
</dbReference>